<organism evidence="2 3">
    <name type="scientific">Virgisporangium ochraceum</name>
    <dbReference type="NCBI Taxonomy" id="65505"/>
    <lineage>
        <taxon>Bacteria</taxon>
        <taxon>Bacillati</taxon>
        <taxon>Actinomycetota</taxon>
        <taxon>Actinomycetes</taxon>
        <taxon>Micromonosporales</taxon>
        <taxon>Micromonosporaceae</taxon>
        <taxon>Virgisporangium</taxon>
    </lineage>
</organism>
<evidence type="ECO:0000313" key="2">
    <source>
        <dbReference type="EMBL" id="GIJ72988.1"/>
    </source>
</evidence>
<reference evidence="2" key="1">
    <citation type="submission" date="2021-01" db="EMBL/GenBank/DDBJ databases">
        <title>Whole genome shotgun sequence of Virgisporangium ochraceum NBRC 16418.</title>
        <authorList>
            <person name="Komaki H."/>
            <person name="Tamura T."/>
        </authorList>
    </citation>
    <scope>NUCLEOTIDE SEQUENCE</scope>
    <source>
        <strain evidence="2">NBRC 16418</strain>
    </source>
</reference>
<gene>
    <name evidence="2" type="ORF">Voc01_079050</name>
</gene>
<proteinExistence type="predicted"/>
<dbReference type="SUPFAM" id="SSF54593">
    <property type="entry name" value="Glyoxalase/Bleomycin resistance protein/Dihydroxybiphenyl dioxygenase"/>
    <property type="match status" value="1"/>
</dbReference>
<dbReference type="InterPro" id="IPR029068">
    <property type="entry name" value="Glyas_Bleomycin-R_OHBP_Dase"/>
</dbReference>
<dbReference type="Proteomes" id="UP000635606">
    <property type="component" value="Unassembled WGS sequence"/>
</dbReference>
<dbReference type="InterPro" id="IPR037523">
    <property type="entry name" value="VOC_core"/>
</dbReference>
<dbReference type="RefSeq" id="WP_203932818.1">
    <property type="nucleotide sequence ID" value="NZ_BOPH01000108.1"/>
</dbReference>
<evidence type="ECO:0000313" key="3">
    <source>
        <dbReference type="Proteomes" id="UP000635606"/>
    </source>
</evidence>
<accession>A0A8J4EFT7</accession>
<keyword evidence="3" id="KW-1185">Reference proteome</keyword>
<dbReference type="Gene3D" id="3.10.180.10">
    <property type="entry name" value="2,3-Dihydroxybiphenyl 1,2-Dioxygenase, domain 1"/>
    <property type="match status" value="1"/>
</dbReference>
<dbReference type="Pfam" id="PF18029">
    <property type="entry name" value="Glyoxalase_6"/>
    <property type="match status" value="1"/>
</dbReference>
<name>A0A8J4EFT7_9ACTN</name>
<comment type="caution">
    <text evidence="2">The sequence shown here is derived from an EMBL/GenBank/DDBJ whole genome shotgun (WGS) entry which is preliminary data.</text>
</comment>
<protein>
    <recommendedName>
        <fullName evidence="1">VOC domain-containing protein</fullName>
    </recommendedName>
</protein>
<dbReference type="AlphaFoldDB" id="A0A8J4EFT7"/>
<dbReference type="PROSITE" id="PS51819">
    <property type="entry name" value="VOC"/>
    <property type="match status" value="1"/>
</dbReference>
<dbReference type="EMBL" id="BOPH01000108">
    <property type="protein sequence ID" value="GIJ72988.1"/>
    <property type="molecule type" value="Genomic_DNA"/>
</dbReference>
<dbReference type="InterPro" id="IPR041581">
    <property type="entry name" value="Glyoxalase_6"/>
</dbReference>
<evidence type="ECO:0000259" key="1">
    <source>
        <dbReference type="PROSITE" id="PS51819"/>
    </source>
</evidence>
<sequence length="111" mass="11504">MRIGHIIVPANDVQTQLAFYTSLGLTTVFRDGDRYAAVTDGAVTIGLADATQQPVAGRTMLSIGVADLEATVVALVAVGGKAGETVTGPHERRTVVTDPGGNPLVVYERLA</sequence>
<feature type="domain" description="VOC" evidence="1">
    <location>
        <begin position="2"/>
        <end position="109"/>
    </location>
</feature>